<evidence type="ECO:0000256" key="2">
    <source>
        <dbReference type="SAM" id="Phobius"/>
    </source>
</evidence>
<dbReference type="InterPro" id="IPR050179">
    <property type="entry name" value="Trans_hexapeptide_repeat"/>
</dbReference>
<accession>A0A425XWQ9</accession>
<dbReference type="EMBL" id="QQWG01000027">
    <property type="protein sequence ID" value="RRG19079.1"/>
    <property type="molecule type" value="Genomic_DNA"/>
</dbReference>
<dbReference type="OrthoDB" id="9812571at2"/>
<organism evidence="3 4">
    <name type="scientific">Ancylomarina euxinus</name>
    <dbReference type="NCBI Taxonomy" id="2283627"/>
    <lineage>
        <taxon>Bacteria</taxon>
        <taxon>Pseudomonadati</taxon>
        <taxon>Bacteroidota</taxon>
        <taxon>Bacteroidia</taxon>
        <taxon>Marinilabiliales</taxon>
        <taxon>Marinifilaceae</taxon>
        <taxon>Ancylomarina</taxon>
    </lineage>
</organism>
<dbReference type="Pfam" id="PF00132">
    <property type="entry name" value="Hexapep"/>
    <property type="match status" value="1"/>
</dbReference>
<gene>
    <name evidence="3" type="ORF">DWB61_16965</name>
</gene>
<sequence length="216" mass="24264">MDFKKQLYLSPFGRIISLIQNVFSFISRPYMVYGYYSKFDKKFKKHTRISSSSIILNKENLNIGDNVWIWHYSIIDASNKVTIGDGCQIGAWVGIFTHSSHVSIRLYGGNSYIETEQSDRLGYLKGAVNIGDYTFVGAKASIMPNVTIGKGCLIAAGALVNKSVPDFSIIVGNPGVIKGSTLDLDERYFSDELIQKNYFDKKTIDEFLKLKQTEIV</sequence>
<keyword evidence="2" id="KW-1133">Transmembrane helix</keyword>
<dbReference type="AlphaFoldDB" id="A0A425XWQ9"/>
<dbReference type="Gene3D" id="2.160.10.10">
    <property type="entry name" value="Hexapeptide repeat proteins"/>
    <property type="match status" value="1"/>
</dbReference>
<keyword evidence="2" id="KW-0812">Transmembrane</keyword>
<evidence type="ECO:0000256" key="1">
    <source>
        <dbReference type="ARBA" id="ARBA00007274"/>
    </source>
</evidence>
<dbReference type="InterPro" id="IPR001451">
    <property type="entry name" value="Hexapep"/>
</dbReference>
<dbReference type="PANTHER" id="PTHR43300:SF11">
    <property type="entry name" value="ACETYLTRANSFERASE RV3034C-RELATED"/>
    <property type="match status" value="1"/>
</dbReference>
<dbReference type="RefSeq" id="WP_125032097.1">
    <property type="nucleotide sequence ID" value="NZ_JAPXVP010000024.1"/>
</dbReference>
<dbReference type="Proteomes" id="UP000285794">
    <property type="component" value="Unassembled WGS sequence"/>
</dbReference>
<name>A0A425XWQ9_9BACT</name>
<dbReference type="CDD" id="cd04647">
    <property type="entry name" value="LbH_MAT_like"/>
    <property type="match status" value="1"/>
</dbReference>
<proteinExistence type="inferred from homology"/>
<dbReference type="SUPFAM" id="SSF51161">
    <property type="entry name" value="Trimeric LpxA-like enzymes"/>
    <property type="match status" value="1"/>
</dbReference>
<keyword evidence="3" id="KW-0012">Acyltransferase</keyword>
<keyword evidence="4" id="KW-1185">Reference proteome</keyword>
<keyword evidence="2" id="KW-0472">Membrane</keyword>
<feature type="transmembrane region" description="Helical" evidence="2">
    <location>
        <begin position="12"/>
        <end position="36"/>
    </location>
</feature>
<reference evidence="3 4" key="1">
    <citation type="submission" date="2018-07" db="EMBL/GenBank/DDBJ databases">
        <title>Draft genome sequence of Ancylomarina sp. M1P.</title>
        <authorList>
            <person name="Yadav S."/>
            <person name="Villanueva L."/>
            <person name="Damste J.S.S."/>
        </authorList>
    </citation>
    <scope>NUCLEOTIDE SEQUENCE [LARGE SCALE GENOMIC DNA]</scope>
    <source>
        <strain evidence="3 4">M1P</strain>
    </source>
</reference>
<protein>
    <submittedName>
        <fullName evidence="3">Acyltransferase</fullName>
    </submittedName>
</protein>
<keyword evidence="3" id="KW-0808">Transferase</keyword>
<comment type="similarity">
    <text evidence="1">Belongs to the transferase hexapeptide repeat family.</text>
</comment>
<evidence type="ECO:0000313" key="4">
    <source>
        <dbReference type="Proteomes" id="UP000285794"/>
    </source>
</evidence>
<evidence type="ECO:0000313" key="3">
    <source>
        <dbReference type="EMBL" id="RRG19079.1"/>
    </source>
</evidence>
<dbReference type="InterPro" id="IPR011004">
    <property type="entry name" value="Trimer_LpxA-like_sf"/>
</dbReference>
<dbReference type="PANTHER" id="PTHR43300">
    <property type="entry name" value="ACETYLTRANSFERASE"/>
    <property type="match status" value="1"/>
</dbReference>
<dbReference type="GO" id="GO:0016746">
    <property type="term" value="F:acyltransferase activity"/>
    <property type="evidence" value="ECO:0007669"/>
    <property type="project" value="UniProtKB-KW"/>
</dbReference>
<comment type="caution">
    <text evidence="3">The sequence shown here is derived from an EMBL/GenBank/DDBJ whole genome shotgun (WGS) entry which is preliminary data.</text>
</comment>